<proteinExistence type="predicted"/>
<dbReference type="InterPro" id="IPR011008">
    <property type="entry name" value="Dimeric_a/b-barrel"/>
</dbReference>
<gene>
    <name evidence="1" type="ORF">GM51_19385</name>
</gene>
<name>A0A094S6S0_9ZZZZ</name>
<protein>
    <recommendedName>
        <fullName evidence="2">DUF1330 domain-containing protein</fullName>
    </recommendedName>
</protein>
<evidence type="ECO:0008006" key="2">
    <source>
        <dbReference type="Google" id="ProtNLM"/>
    </source>
</evidence>
<dbReference type="PANTHER" id="PTHR40257">
    <property type="match status" value="1"/>
</dbReference>
<dbReference type="Gene3D" id="3.30.70.100">
    <property type="match status" value="2"/>
</dbReference>
<dbReference type="SUPFAM" id="SSF54909">
    <property type="entry name" value="Dimeric alpha+beta barrel"/>
    <property type="match status" value="1"/>
</dbReference>
<reference evidence="1" key="1">
    <citation type="submission" date="2014-06" db="EMBL/GenBank/DDBJ databases">
        <title>Key roles for freshwater Actinobacteria revealed by deep metagenomic sequencing.</title>
        <authorList>
            <person name="Ghai R."/>
            <person name="Mizuno C.M."/>
            <person name="Picazo A."/>
            <person name="Camacho A."/>
            <person name="Rodriguez-Valera F."/>
        </authorList>
    </citation>
    <scope>NUCLEOTIDE SEQUENCE</scope>
</reference>
<dbReference type="AlphaFoldDB" id="A0A094S6S0"/>
<sequence>MSPNKPTYGTVDREYGMRMFTTPPEEDGPVWMVNFMKYKEEATYADGSRGITGQEADDKYAPTEILTELGAEVPFFGDVVLQLAGKDYKWDRIGVVKYPTRAAFLGMQNRKDFLDKHEHKEAGMEFTFVIGCQPVELGSKFRVQPETWDSIEHAPTEEDGPVMVVHLLKFVEGGRQGNMEEYQSKAFTVAQKHGGGAAAVFTVEGTIMGDGRQWDECRFIAYPSMRSFMAVVQDPERLEAQGNHRVAAIADTYTVIVRPRNDTFTTHGAI</sequence>
<accession>A0A094S6S0</accession>
<dbReference type="PANTHER" id="PTHR40257:SF1">
    <property type="entry name" value="DUF1330 DOMAIN-CONTAINING PROTEIN"/>
    <property type="match status" value="1"/>
</dbReference>
<comment type="caution">
    <text evidence="1">The sequence shown here is derived from an EMBL/GenBank/DDBJ whole genome shotgun (WGS) entry which is preliminary data.</text>
</comment>
<dbReference type="EMBL" id="JNSL01000181">
    <property type="protein sequence ID" value="KGA13578.1"/>
    <property type="molecule type" value="Genomic_DNA"/>
</dbReference>
<evidence type="ECO:0000313" key="1">
    <source>
        <dbReference type="EMBL" id="KGA13578.1"/>
    </source>
</evidence>
<organism evidence="1">
    <name type="scientific">freshwater metagenome</name>
    <dbReference type="NCBI Taxonomy" id="449393"/>
    <lineage>
        <taxon>unclassified sequences</taxon>
        <taxon>metagenomes</taxon>
        <taxon>ecological metagenomes</taxon>
    </lineage>
</organism>